<feature type="chain" id="PRO_5047447931" evidence="6">
    <location>
        <begin position="24"/>
        <end position="458"/>
    </location>
</feature>
<dbReference type="SMART" id="SM00228">
    <property type="entry name" value="PDZ"/>
    <property type="match status" value="1"/>
</dbReference>
<dbReference type="EC" id="3.4.21.102" evidence="8"/>
<dbReference type="RefSeq" id="WP_083953973.1">
    <property type="nucleotide sequence ID" value="NZ_JAGIKZ010000019.1"/>
</dbReference>
<dbReference type="GO" id="GO:0006508">
    <property type="term" value="P:proteolysis"/>
    <property type="evidence" value="ECO:0007669"/>
    <property type="project" value="UniProtKB-KW"/>
</dbReference>
<dbReference type="InterPro" id="IPR001478">
    <property type="entry name" value="PDZ"/>
</dbReference>
<dbReference type="SUPFAM" id="SSF50156">
    <property type="entry name" value="PDZ domain-like"/>
    <property type="match status" value="1"/>
</dbReference>
<evidence type="ECO:0000256" key="4">
    <source>
        <dbReference type="ARBA" id="ARBA00022825"/>
    </source>
</evidence>
<dbReference type="Pfam" id="PF17820">
    <property type="entry name" value="PDZ_6"/>
    <property type="match status" value="1"/>
</dbReference>
<dbReference type="PANTHER" id="PTHR32060:SF22">
    <property type="entry name" value="CARBOXYL-TERMINAL-PROCESSING PEPTIDASE 3, CHLOROPLASTIC"/>
    <property type="match status" value="1"/>
</dbReference>
<dbReference type="InterPro" id="IPR004447">
    <property type="entry name" value="Peptidase_S41A"/>
</dbReference>
<dbReference type="CDD" id="cd06782">
    <property type="entry name" value="cpPDZ_CPP-like"/>
    <property type="match status" value="1"/>
</dbReference>
<keyword evidence="3 5" id="KW-0378">Hydrolase</keyword>
<evidence type="ECO:0000256" key="5">
    <source>
        <dbReference type="RuleBase" id="RU004404"/>
    </source>
</evidence>
<dbReference type="EMBL" id="JAGIKZ010000019">
    <property type="protein sequence ID" value="MBP2242381.1"/>
    <property type="molecule type" value="Genomic_DNA"/>
</dbReference>
<dbReference type="Proteomes" id="UP001519293">
    <property type="component" value="Unassembled WGS sequence"/>
</dbReference>
<comment type="similarity">
    <text evidence="1 5">Belongs to the peptidase S41A family.</text>
</comment>
<dbReference type="NCBIfam" id="TIGR00225">
    <property type="entry name" value="prc"/>
    <property type="match status" value="1"/>
</dbReference>
<proteinExistence type="inferred from homology"/>
<dbReference type="CDD" id="cd07560">
    <property type="entry name" value="Peptidase_S41_CPP"/>
    <property type="match status" value="1"/>
</dbReference>
<dbReference type="Gene3D" id="3.30.750.44">
    <property type="match status" value="1"/>
</dbReference>
<gene>
    <name evidence="8" type="ORF">J2Z40_002955</name>
</gene>
<keyword evidence="2 5" id="KW-0645">Protease</keyword>
<evidence type="ECO:0000256" key="2">
    <source>
        <dbReference type="ARBA" id="ARBA00022670"/>
    </source>
</evidence>
<evidence type="ECO:0000256" key="3">
    <source>
        <dbReference type="ARBA" id="ARBA00022801"/>
    </source>
</evidence>
<evidence type="ECO:0000256" key="1">
    <source>
        <dbReference type="ARBA" id="ARBA00009179"/>
    </source>
</evidence>
<feature type="signal peptide" evidence="6">
    <location>
        <begin position="1"/>
        <end position="23"/>
    </location>
</feature>
<sequence length="458" mass="49958">MLKRYFSILIVFLLLTNVSAVSAAEPLDEIRALIKEYYIEDVPASVLTKSTAKEITKHLDPYSTFMTAEEFAAFSNGIEQQLVGVGIVLEEDMKGIKVLSVIAGGPADRAGIQAGDIIVSANGISLAGKSVQNAISLISGKEHTTVTLNYISVETNTLVSKTVTRELIKLPNVEYQMLGGEIGYVRLNSFAQESTKEIIQAIEKLGGAKGWIFDIRNNGGGYVSAAQEIAGLFPNVKHAFQLRDKTGKPEIYAVIPQKTKFTEPTHILINEYSASASEMVAVSVKEQKGAALYGQTSFGKGSMQSLFPLSDNSLLKLTTARFYSPAGTPVHEVGVTPTIETAVGEELTASHRDQLLTAYKGYEKLPALKGVPVTKTFTVEMNMKMNWSALKPEDVQLIELGGKEVPVDVKVADEYKMTITPKAKLQAKGQYILLIHPKWTSHHAKQMEKGIYLEVTVK</sequence>
<evidence type="ECO:0000256" key="6">
    <source>
        <dbReference type="SAM" id="SignalP"/>
    </source>
</evidence>
<dbReference type="GO" id="GO:0004252">
    <property type="term" value="F:serine-type endopeptidase activity"/>
    <property type="evidence" value="ECO:0007669"/>
    <property type="project" value="UniProtKB-EC"/>
</dbReference>
<dbReference type="InterPro" id="IPR029045">
    <property type="entry name" value="ClpP/crotonase-like_dom_sf"/>
</dbReference>
<feature type="domain" description="PDZ" evidence="7">
    <location>
        <begin position="75"/>
        <end position="138"/>
    </location>
</feature>
<evidence type="ECO:0000313" key="9">
    <source>
        <dbReference type="Proteomes" id="UP001519293"/>
    </source>
</evidence>
<dbReference type="Pfam" id="PF03572">
    <property type="entry name" value="Peptidase_S41"/>
    <property type="match status" value="1"/>
</dbReference>
<keyword evidence="9" id="KW-1185">Reference proteome</keyword>
<name>A0ABS4RIZ6_9BACI</name>
<evidence type="ECO:0000313" key="8">
    <source>
        <dbReference type="EMBL" id="MBP2242381.1"/>
    </source>
</evidence>
<comment type="caution">
    <text evidence="8">The sequence shown here is derived from an EMBL/GenBank/DDBJ whole genome shotgun (WGS) entry which is preliminary data.</text>
</comment>
<protein>
    <submittedName>
        <fullName evidence="8">Carboxyl-terminal processing protease</fullName>
        <ecNumber evidence="8">3.4.21.102</ecNumber>
    </submittedName>
</protein>
<reference evidence="8 9" key="1">
    <citation type="submission" date="2021-03" db="EMBL/GenBank/DDBJ databases">
        <title>Genomic Encyclopedia of Type Strains, Phase IV (KMG-IV): sequencing the most valuable type-strain genomes for metagenomic binning, comparative biology and taxonomic classification.</title>
        <authorList>
            <person name="Goeker M."/>
        </authorList>
    </citation>
    <scope>NUCLEOTIDE SEQUENCE [LARGE SCALE GENOMIC DNA]</scope>
    <source>
        <strain evidence="8 9">DSM 26675</strain>
    </source>
</reference>
<evidence type="ECO:0000259" key="7">
    <source>
        <dbReference type="PROSITE" id="PS50106"/>
    </source>
</evidence>
<dbReference type="Gene3D" id="3.90.226.10">
    <property type="entry name" value="2-enoyl-CoA Hydratase, Chain A, domain 1"/>
    <property type="match status" value="1"/>
</dbReference>
<dbReference type="Gene3D" id="2.30.42.10">
    <property type="match status" value="1"/>
</dbReference>
<keyword evidence="4 5" id="KW-0720">Serine protease</keyword>
<dbReference type="PROSITE" id="PS50106">
    <property type="entry name" value="PDZ"/>
    <property type="match status" value="1"/>
</dbReference>
<dbReference type="SUPFAM" id="SSF52096">
    <property type="entry name" value="ClpP/crotonase"/>
    <property type="match status" value="1"/>
</dbReference>
<dbReference type="InterPro" id="IPR005151">
    <property type="entry name" value="Tail-specific_protease"/>
</dbReference>
<dbReference type="SMART" id="SM00245">
    <property type="entry name" value="TSPc"/>
    <property type="match status" value="1"/>
</dbReference>
<organism evidence="8 9">
    <name type="scientific">Cytobacillus eiseniae</name>
    <dbReference type="NCBI Taxonomy" id="762947"/>
    <lineage>
        <taxon>Bacteria</taxon>
        <taxon>Bacillati</taxon>
        <taxon>Bacillota</taxon>
        <taxon>Bacilli</taxon>
        <taxon>Bacillales</taxon>
        <taxon>Bacillaceae</taxon>
        <taxon>Cytobacillus</taxon>
    </lineage>
</organism>
<dbReference type="PANTHER" id="PTHR32060">
    <property type="entry name" value="TAIL-SPECIFIC PROTEASE"/>
    <property type="match status" value="1"/>
</dbReference>
<accession>A0ABS4RIZ6</accession>
<dbReference type="InterPro" id="IPR041489">
    <property type="entry name" value="PDZ_6"/>
</dbReference>
<dbReference type="InterPro" id="IPR036034">
    <property type="entry name" value="PDZ_sf"/>
</dbReference>
<keyword evidence="6" id="KW-0732">Signal</keyword>